<organism evidence="1 2">
    <name type="scientific">Flavilitoribacter nigricans (strain ATCC 23147 / DSM 23189 / NBRC 102662 / NCIMB 1420 / SS-2)</name>
    <name type="common">Lewinella nigricans</name>
    <dbReference type="NCBI Taxonomy" id="1122177"/>
    <lineage>
        <taxon>Bacteria</taxon>
        <taxon>Pseudomonadati</taxon>
        <taxon>Bacteroidota</taxon>
        <taxon>Saprospiria</taxon>
        <taxon>Saprospirales</taxon>
        <taxon>Lewinellaceae</taxon>
        <taxon>Flavilitoribacter</taxon>
    </lineage>
</organism>
<evidence type="ECO:0000313" key="1">
    <source>
        <dbReference type="EMBL" id="PHN08699.1"/>
    </source>
</evidence>
<proteinExistence type="predicted"/>
<reference evidence="1 2" key="1">
    <citation type="submission" date="2017-10" db="EMBL/GenBank/DDBJ databases">
        <title>The draft genome sequence of Lewinella nigricans NBRC 102662.</title>
        <authorList>
            <person name="Wang K."/>
        </authorList>
    </citation>
    <scope>NUCLEOTIDE SEQUENCE [LARGE SCALE GENOMIC DNA]</scope>
    <source>
        <strain evidence="1 2">NBRC 102662</strain>
    </source>
</reference>
<dbReference type="Pfam" id="PF19937">
    <property type="entry name" value="GldC-like"/>
    <property type="match status" value="1"/>
</dbReference>
<dbReference type="RefSeq" id="WP_099148290.1">
    <property type="nucleotide sequence ID" value="NZ_PDUD01000001.1"/>
</dbReference>
<keyword evidence="2" id="KW-1185">Reference proteome</keyword>
<accession>A0A2D0NKG1</accession>
<dbReference type="EMBL" id="PDUD01000001">
    <property type="protein sequence ID" value="PHN08699.1"/>
    <property type="molecule type" value="Genomic_DNA"/>
</dbReference>
<gene>
    <name evidence="1" type="primary">gldC</name>
    <name evidence="1" type="ORF">CRP01_00805</name>
</gene>
<sequence>MKKKEIKIRVGLDDKNMPEAITWKADDQQGPAQHCKAMLLALFDKKSNETLKIDLWTKDMQVIEMDRFFFQTLRAMADTYFKATQNAELATDMQRFVQYFGEQTEIIPKSEG</sequence>
<evidence type="ECO:0000313" key="2">
    <source>
        <dbReference type="Proteomes" id="UP000223913"/>
    </source>
</evidence>
<protein>
    <submittedName>
        <fullName evidence="1">Gliding motility protein GldC</fullName>
    </submittedName>
</protein>
<name>A0A2D0NKG1_FLAN2</name>
<dbReference type="NCBIfam" id="TIGR03515">
    <property type="entry name" value="GldC"/>
    <property type="match status" value="1"/>
</dbReference>
<dbReference type="AlphaFoldDB" id="A0A2D0NKG1"/>
<dbReference type="InterPro" id="IPR019854">
    <property type="entry name" value="Motility-assoc_prot_GldC"/>
</dbReference>
<comment type="caution">
    <text evidence="1">The sequence shown here is derived from an EMBL/GenBank/DDBJ whole genome shotgun (WGS) entry which is preliminary data.</text>
</comment>
<dbReference type="Proteomes" id="UP000223913">
    <property type="component" value="Unassembled WGS sequence"/>
</dbReference>
<dbReference type="OrthoDB" id="893422at2"/>